<dbReference type="OrthoDB" id="5429770at2759"/>
<dbReference type="Gene3D" id="4.10.240.10">
    <property type="entry name" value="Zn(2)-C6 fungal-type DNA-binding domain"/>
    <property type="match status" value="1"/>
</dbReference>
<name>A0A395HNE2_ASPHC</name>
<dbReference type="SMART" id="SM00066">
    <property type="entry name" value="GAL4"/>
    <property type="match status" value="1"/>
</dbReference>
<organism evidence="6 7">
    <name type="scientific">Aspergillus homomorphus (strain CBS 101889)</name>
    <dbReference type="NCBI Taxonomy" id="1450537"/>
    <lineage>
        <taxon>Eukaryota</taxon>
        <taxon>Fungi</taxon>
        <taxon>Dikarya</taxon>
        <taxon>Ascomycota</taxon>
        <taxon>Pezizomycotina</taxon>
        <taxon>Eurotiomycetes</taxon>
        <taxon>Eurotiomycetidae</taxon>
        <taxon>Eurotiales</taxon>
        <taxon>Aspergillaceae</taxon>
        <taxon>Aspergillus</taxon>
        <taxon>Aspergillus subgen. Circumdati</taxon>
    </lineage>
</organism>
<keyword evidence="4" id="KW-0539">Nucleus</keyword>
<protein>
    <submittedName>
        <fullName evidence="6">Zn(II)2Cys6 transcription factor</fullName>
    </submittedName>
</protein>
<evidence type="ECO:0000313" key="6">
    <source>
        <dbReference type="EMBL" id="RAL09347.1"/>
    </source>
</evidence>
<dbReference type="InterPro" id="IPR053175">
    <property type="entry name" value="DHMBA_Reg_Transcription_Factor"/>
</dbReference>
<proteinExistence type="predicted"/>
<dbReference type="Pfam" id="PF11951">
    <property type="entry name" value="Fungal_trans_2"/>
    <property type="match status" value="1"/>
</dbReference>
<evidence type="ECO:0000259" key="5">
    <source>
        <dbReference type="PROSITE" id="PS50048"/>
    </source>
</evidence>
<dbReference type="AlphaFoldDB" id="A0A395HNE2"/>
<evidence type="ECO:0000256" key="2">
    <source>
        <dbReference type="ARBA" id="ARBA00023125"/>
    </source>
</evidence>
<dbReference type="InterPro" id="IPR001138">
    <property type="entry name" value="Zn2Cys6_DnaBD"/>
</dbReference>
<dbReference type="STRING" id="1450537.A0A395HNE2"/>
<evidence type="ECO:0000313" key="7">
    <source>
        <dbReference type="Proteomes" id="UP000248961"/>
    </source>
</evidence>
<dbReference type="GO" id="GO:0000981">
    <property type="term" value="F:DNA-binding transcription factor activity, RNA polymerase II-specific"/>
    <property type="evidence" value="ECO:0007669"/>
    <property type="project" value="InterPro"/>
</dbReference>
<dbReference type="GO" id="GO:0009893">
    <property type="term" value="P:positive regulation of metabolic process"/>
    <property type="evidence" value="ECO:0007669"/>
    <property type="project" value="UniProtKB-ARBA"/>
</dbReference>
<dbReference type="Proteomes" id="UP000248961">
    <property type="component" value="Unassembled WGS sequence"/>
</dbReference>
<dbReference type="SUPFAM" id="SSF57701">
    <property type="entry name" value="Zn2/Cys6 DNA-binding domain"/>
    <property type="match status" value="1"/>
</dbReference>
<dbReference type="GO" id="GO:0008270">
    <property type="term" value="F:zinc ion binding"/>
    <property type="evidence" value="ECO:0007669"/>
    <property type="project" value="InterPro"/>
</dbReference>
<dbReference type="Pfam" id="PF00172">
    <property type="entry name" value="Zn_clus"/>
    <property type="match status" value="1"/>
</dbReference>
<accession>A0A395HNE2</accession>
<dbReference type="GO" id="GO:0003677">
    <property type="term" value="F:DNA binding"/>
    <property type="evidence" value="ECO:0007669"/>
    <property type="project" value="UniProtKB-KW"/>
</dbReference>
<dbReference type="GeneID" id="37201488"/>
<keyword evidence="3" id="KW-0804">Transcription</keyword>
<keyword evidence="1" id="KW-0805">Transcription regulation</keyword>
<keyword evidence="7" id="KW-1185">Reference proteome</keyword>
<gene>
    <name evidence="6" type="ORF">BO97DRAFT_427410</name>
</gene>
<keyword evidence="2" id="KW-0238">DNA-binding</keyword>
<sequence length="541" mass="60019">MVYRGKPSAACAWCRSRRLKCNQKRPSCSSCLRAKRVCSGYRDLAALSFHDQTAEVVGKAHRRLQWQPECINSFSSRKQSNPVSPSDAECSADRRPAATALMLQSVSTPIADQGIAYVLTYHVGPADRSVSGHLSFLPSLLRQESSPAIMASINAMGLAALGNIHSSPQLIREARQNYTTALSKTNTALQDTATAKSDATLAAVLILGLYEIITCQSRALMVRWVDHIEGAMALIRLRGPEQLQRPVGFDLFMQLRGQYTLSNLYRKNPTPAWLVALSEETIGMRSPQLSSTEPFFKYLAQVSDLFAQIGRKAEKSPIAIVQEALQLDALLAAWALTIDQCWQYTVLDAAAGGKDQPAAQHVFGHFYHTYPEVGVAVIWNTYRMTRIVIHELIAAVCERLLRRSRGKNHEYWSTICRSAAITRQLSEEICASVPYYFGPNQPTASLIEASGLIRLHWTLFVASDCVGSTPRMKAWILQRLDEIGRRTGVQQALAMTEYLLGEVSLNWLKKELQALDNVQDAGHGCIPFAPGMLSNFYENEP</sequence>
<dbReference type="PANTHER" id="PTHR38791">
    <property type="entry name" value="ZN(II)2CYS6 TRANSCRIPTION FACTOR (EUROFUNG)-RELATED-RELATED"/>
    <property type="match status" value="1"/>
</dbReference>
<dbReference type="RefSeq" id="XP_025548501.1">
    <property type="nucleotide sequence ID" value="XM_025697199.1"/>
</dbReference>
<reference evidence="6 7" key="1">
    <citation type="submission" date="2018-02" db="EMBL/GenBank/DDBJ databases">
        <title>The genomes of Aspergillus section Nigri reveals drivers in fungal speciation.</title>
        <authorList>
            <consortium name="DOE Joint Genome Institute"/>
            <person name="Vesth T.C."/>
            <person name="Nybo J."/>
            <person name="Theobald S."/>
            <person name="Brandl J."/>
            <person name="Frisvad J.C."/>
            <person name="Nielsen K.F."/>
            <person name="Lyhne E.K."/>
            <person name="Kogle M.E."/>
            <person name="Kuo A."/>
            <person name="Riley R."/>
            <person name="Clum A."/>
            <person name="Nolan M."/>
            <person name="Lipzen A."/>
            <person name="Salamov A."/>
            <person name="Henrissat B."/>
            <person name="Wiebenga A."/>
            <person name="De vries R.P."/>
            <person name="Grigoriev I.V."/>
            <person name="Mortensen U.H."/>
            <person name="Andersen M.R."/>
            <person name="Baker S.E."/>
        </authorList>
    </citation>
    <scope>NUCLEOTIDE SEQUENCE [LARGE SCALE GENOMIC DNA]</scope>
    <source>
        <strain evidence="6 7">CBS 101889</strain>
    </source>
</reference>
<evidence type="ECO:0000256" key="1">
    <source>
        <dbReference type="ARBA" id="ARBA00023015"/>
    </source>
</evidence>
<dbReference type="PANTHER" id="PTHR38791:SF5">
    <property type="entry name" value="TRANSCRIPTION FACTOR DBAG-RELATED"/>
    <property type="match status" value="1"/>
</dbReference>
<dbReference type="InterPro" id="IPR021858">
    <property type="entry name" value="Fun_TF"/>
</dbReference>
<dbReference type="CDD" id="cd00067">
    <property type="entry name" value="GAL4"/>
    <property type="match status" value="1"/>
</dbReference>
<dbReference type="VEuPathDB" id="FungiDB:BO97DRAFT_427410"/>
<evidence type="ECO:0000256" key="3">
    <source>
        <dbReference type="ARBA" id="ARBA00023163"/>
    </source>
</evidence>
<dbReference type="PROSITE" id="PS00463">
    <property type="entry name" value="ZN2_CY6_FUNGAL_1"/>
    <property type="match status" value="1"/>
</dbReference>
<dbReference type="InterPro" id="IPR036864">
    <property type="entry name" value="Zn2-C6_fun-type_DNA-bd_sf"/>
</dbReference>
<evidence type="ECO:0000256" key="4">
    <source>
        <dbReference type="ARBA" id="ARBA00023242"/>
    </source>
</evidence>
<dbReference type="EMBL" id="KZ824304">
    <property type="protein sequence ID" value="RAL09347.1"/>
    <property type="molecule type" value="Genomic_DNA"/>
</dbReference>
<feature type="domain" description="Zn(2)-C6 fungal-type" evidence="5">
    <location>
        <begin position="10"/>
        <end position="39"/>
    </location>
</feature>
<dbReference type="PROSITE" id="PS50048">
    <property type="entry name" value="ZN2_CY6_FUNGAL_2"/>
    <property type="match status" value="1"/>
</dbReference>